<feature type="domain" description="C2H2-type" evidence="12">
    <location>
        <begin position="78"/>
        <end position="105"/>
    </location>
</feature>
<dbReference type="InterPro" id="IPR036236">
    <property type="entry name" value="Znf_C2H2_sf"/>
</dbReference>
<evidence type="ECO:0000256" key="4">
    <source>
        <dbReference type="ARBA" id="ARBA00022771"/>
    </source>
</evidence>
<evidence type="ECO:0000256" key="2">
    <source>
        <dbReference type="ARBA" id="ARBA00022723"/>
    </source>
</evidence>
<dbReference type="InParanoid" id="A0A482XQC4"/>
<dbReference type="SUPFAM" id="SSF57667">
    <property type="entry name" value="beta-beta-alpha zinc fingers"/>
    <property type="match status" value="4"/>
</dbReference>
<evidence type="ECO:0000256" key="10">
    <source>
        <dbReference type="ARBA" id="ARBA00037948"/>
    </source>
</evidence>
<proteinExistence type="inferred from homology"/>
<dbReference type="SMR" id="A0A482XQC4"/>
<dbReference type="Pfam" id="PF22995">
    <property type="entry name" value="C2CH-3rd_BIRD-IDD"/>
    <property type="match status" value="1"/>
</dbReference>
<dbReference type="InterPro" id="IPR050527">
    <property type="entry name" value="Snail/Krueppel_Znf"/>
</dbReference>
<dbReference type="PROSITE" id="PS50157">
    <property type="entry name" value="ZINC_FINGER_C2H2_2"/>
    <property type="match status" value="5"/>
</dbReference>
<keyword evidence="8" id="KW-0804">Transcription</keyword>
<dbReference type="GO" id="GO:0005634">
    <property type="term" value="C:nucleus"/>
    <property type="evidence" value="ECO:0007669"/>
    <property type="project" value="UniProtKB-SubCell"/>
</dbReference>
<evidence type="ECO:0000256" key="9">
    <source>
        <dbReference type="ARBA" id="ARBA00023242"/>
    </source>
</evidence>
<keyword evidence="14" id="KW-1185">Reference proteome</keyword>
<sequence length="180" mass="20404">MARFHDTSRRVLRPSSQSDVVAGSLQCSESGKQYATLSNLESHKQTHGSSTKKCETCGKAYLSKSALHKHLMTHNQTHACNICGKLFSRPWLLKCHKRSHTGERPYCCAHCGKTFSGRSNLRVHIQLHSTDKKFECHRCHKTFAVKLDLRRHLLNLVCLNSLPDDSRADIEMAIFSTLDE</sequence>
<comment type="caution">
    <text evidence="13">The sequence shown here is derived from an EMBL/GenBank/DDBJ whole genome shotgun (WGS) entry which is preliminary data.</text>
</comment>
<dbReference type="AlphaFoldDB" id="A0A482XQC4"/>
<dbReference type="GO" id="GO:0000122">
    <property type="term" value="P:negative regulation of transcription by RNA polymerase II"/>
    <property type="evidence" value="ECO:0007669"/>
    <property type="project" value="UniProtKB-ARBA"/>
</dbReference>
<keyword evidence="3" id="KW-0677">Repeat</keyword>
<dbReference type="Gene3D" id="3.30.160.60">
    <property type="entry name" value="Classic Zinc Finger"/>
    <property type="match status" value="4"/>
</dbReference>
<keyword evidence="4 11" id="KW-0863">Zinc-finger</keyword>
<dbReference type="GO" id="GO:0008270">
    <property type="term" value="F:zinc ion binding"/>
    <property type="evidence" value="ECO:0007669"/>
    <property type="project" value="UniProtKB-KW"/>
</dbReference>
<dbReference type="SMART" id="SM00355">
    <property type="entry name" value="ZnF_C2H2"/>
    <property type="match status" value="5"/>
</dbReference>
<dbReference type="Pfam" id="PF00096">
    <property type="entry name" value="zf-C2H2"/>
    <property type="match status" value="2"/>
</dbReference>
<keyword evidence="2" id="KW-0479">Metal-binding</keyword>
<accession>A0A482XQC4</accession>
<protein>
    <recommendedName>
        <fullName evidence="12">C2H2-type domain-containing protein</fullName>
    </recommendedName>
</protein>
<dbReference type="PANTHER" id="PTHR24388">
    <property type="entry name" value="ZINC FINGER PROTEIN"/>
    <property type="match status" value="1"/>
</dbReference>
<feature type="domain" description="C2H2-type" evidence="12">
    <location>
        <begin position="106"/>
        <end position="133"/>
    </location>
</feature>
<dbReference type="STRING" id="195883.A0A482XQC4"/>
<dbReference type="GO" id="GO:0000978">
    <property type="term" value="F:RNA polymerase II cis-regulatory region sequence-specific DNA binding"/>
    <property type="evidence" value="ECO:0007669"/>
    <property type="project" value="TreeGrafter"/>
</dbReference>
<evidence type="ECO:0000313" key="14">
    <source>
        <dbReference type="Proteomes" id="UP000291343"/>
    </source>
</evidence>
<reference evidence="13 14" key="1">
    <citation type="journal article" date="2017" name="Gigascience">
        <title>Genome sequence of the small brown planthopper, Laodelphax striatellus.</title>
        <authorList>
            <person name="Zhu J."/>
            <person name="Jiang F."/>
            <person name="Wang X."/>
            <person name="Yang P."/>
            <person name="Bao Y."/>
            <person name="Zhao W."/>
            <person name="Wang W."/>
            <person name="Lu H."/>
            <person name="Wang Q."/>
            <person name="Cui N."/>
            <person name="Li J."/>
            <person name="Chen X."/>
            <person name="Luo L."/>
            <person name="Yu J."/>
            <person name="Kang L."/>
            <person name="Cui F."/>
        </authorList>
    </citation>
    <scope>NUCLEOTIDE SEQUENCE [LARGE SCALE GENOMIC DNA]</scope>
    <source>
        <strain evidence="13">Lst14</strain>
    </source>
</reference>
<evidence type="ECO:0000259" key="12">
    <source>
        <dbReference type="PROSITE" id="PS50157"/>
    </source>
</evidence>
<dbReference type="InterPro" id="IPR013087">
    <property type="entry name" value="Znf_C2H2_type"/>
</dbReference>
<dbReference type="PANTHER" id="PTHR24388:SF38">
    <property type="entry name" value="PROTEIN SNAIL"/>
    <property type="match status" value="1"/>
</dbReference>
<dbReference type="InterPro" id="IPR055187">
    <property type="entry name" value="C2CH-3rd_BIRD-IDD"/>
</dbReference>
<comment type="similarity">
    <text evidence="10">Belongs to the snail C2H2-type zinc-finger protein family.</text>
</comment>
<feature type="domain" description="C2H2-type" evidence="12">
    <location>
        <begin position="134"/>
        <end position="163"/>
    </location>
</feature>
<keyword evidence="6" id="KW-0805">Transcription regulation</keyword>
<feature type="domain" description="C2H2-type" evidence="12">
    <location>
        <begin position="52"/>
        <end position="79"/>
    </location>
</feature>
<keyword evidence="9" id="KW-0539">Nucleus</keyword>
<evidence type="ECO:0000256" key="8">
    <source>
        <dbReference type="ARBA" id="ARBA00023163"/>
    </source>
</evidence>
<gene>
    <name evidence="13" type="ORF">LSTR_LSTR009533</name>
</gene>
<dbReference type="Proteomes" id="UP000291343">
    <property type="component" value="Unassembled WGS sequence"/>
</dbReference>
<evidence type="ECO:0000256" key="3">
    <source>
        <dbReference type="ARBA" id="ARBA00022737"/>
    </source>
</evidence>
<keyword evidence="7" id="KW-0238">DNA-binding</keyword>
<keyword evidence="5" id="KW-0862">Zinc</keyword>
<evidence type="ECO:0000256" key="7">
    <source>
        <dbReference type="ARBA" id="ARBA00023125"/>
    </source>
</evidence>
<evidence type="ECO:0000313" key="13">
    <source>
        <dbReference type="EMBL" id="RZF47649.1"/>
    </source>
</evidence>
<dbReference type="EMBL" id="QKKF02003639">
    <property type="protein sequence ID" value="RZF47649.1"/>
    <property type="molecule type" value="Genomic_DNA"/>
</dbReference>
<evidence type="ECO:0000256" key="1">
    <source>
        <dbReference type="ARBA" id="ARBA00004123"/>
    </source>
</evidence>
<organism evidence="13 14">
    <name type="scientific">Laodelphax striatellus</name>
    <name type="common">Small brown planthopper</name>
    <name type="synonym">Delphax striatella</name>
    <dbReference type="NCBI Taxonomy" id="195883"/>
    <lineage>
        <taxon>Eukaryota</taxon>
        <taxon>Metazoa</taxon>
        <taxon>Ecdysozoa</taxon>
        <taxon>Arthropoda</taxon>
        <taxon>Hexapoda</taxon>
        <taxon>Insecta</taxon>
        <taxon>Pterygota</taxon>
        <taxon>Neoptera</taxon>
        <taxon>Paraneoptera</taxon>
        <taxon>Hemiptera</taxon>
        <taxon>Auchenorrhyncha</taxon>
        <taxon>Fulgoroidea</taxon>
        <taxon>Delphacidae</taxon>
        <taxon>Criomorphinae</taxon>
        <taxon>Laodelphax</taxon>
    </lineage>
</organism>
<evidence type="ECO:0000256" key="6">
    <source>
        <dbReference type="ARBA" id="ARBA00023015"/>
    </source>
</evidence>
<dbReference type="FunFam" id="3.30.160.60:FF:000043">
    <property type="entry name" value="Scratch family zinc finger 2"/>
    <property type="match status" value="1"/>
</dbReference>
<comment type="subcellular location">
    <subcellularLocation>
        <location evidence="1">Nucleus</location>
    </subcellularLocation>
</comment>
<name>A0A482XQC4_LAOST</name>
<feature type="domain" description="C2H2-type" evidence="12">
    <location>
        <begin position="25"/>
        <end position="52"/>
    </location>
</feature>
<dbReference type="GO" id="GO:0000981">
    <property type="term" value="F:DNA-binding transcription factor activity, RNA polymerase II-specific"/>
    <property type="evidence" value="ECO:0007669"/>
    <property type="project" value="TreeGrafter"/>
</dbReference>
<evidence type="ECO:0000256" key="11">
    <source>
        <dbReference type="PROSITE-ProRule" id="PRU00042"/>
    </source>
</evidence>
<dbReference type="FunFam" id="3.30.160.60:FF:001465">
    <property type="entry name" value="Zinc finger protein 560"/>
    <property type="match status" value="1"/>
</dbReference>
<dbReference type="PROSITE" id="PS00028">
    <property type="entry name" value="ZINC_FINGER_C2H2_1"/>
    <property type="match status" value="2"/>
</dbReference>
<dbReference type="OrthoDB" id="5428132at2759"/>
<evidence type="ECO:0000256" key="5">
    <source>
        <dbReference type="ARBA" id="ARBA00022833"/>
    </source>
</evidence>